<comment type="caution">
    <text evidence="4">The sequence shown here is derived from an EMBL/GenBank/DDBJ whole genome shotgun (WGS) entry which is preliminary data.</text>
</comment>
<sequence>MMYLLEISSDFDLSMPSDCSATVDCDSSVVGHRKVSCSLQRSDADTCVSWLPQLSFLEQVPVTHAHSRSALASHESPTPTSLSSSRARAAPFTTVSSPTPDFVTPQLPAPAGRSLPPVPTQPAAATPPTSVAAQSCPATSPSAPSPGLATYWTIVLPRRGRKGRNLPRIRTPEEQQKPWFPTELVSDPHRESKLLQKMQTCIKKLESSEFYQTFMNQIQTPEILNRFYSVLGSELKMQMVIYGIGSIESYETPRLQLSLAILMKRKLSWIGDVEVFDPILSATESQVLESFGCSVLSVNEQGRRCAIKPTLFYMPHCEAELYDNLLQANQGVMLKGIVLLGNSFETYEQHVSEYKSSVIVDTARHVLAVRKFTQEFSIKTVSDDYFAAFHDSSWHFFSPDVEAELLLTEI</sequence>
<evidence type="ECO:0000259" key="3">
    <source>
        <dbReference type="Pfam" id="PF07985"/>
    </source>
</evidence>
<proteinExistence type="inferred from homology"/>
<dbReference type="PANTHER" id="PTHR28626">
    <property type="entry name" value="SRR1-LIKE PROTEIN"/>
    <property type="match status" value="1"/>
</dbReference>
<evidence type="ECO:0000313" key="4">
    <source>
        <dbReference type="EMBL" id="KAK0593137.1"/>
    </source>
</evidence>
<dbReference type="InterPro" id="IPR012942">
    <property type="entry name" value="SRR1-like"/>
</dbReference>
<dbReference type="Pfam" id="PF07985">
    <property type="entry name" value="SRR1"/>
    <property type="match status" value="1"/>
</dbReference>
<accession>A0AA39SEW3</accession>
<reference evidence="4" key="1">
    <citation type="journal article" date="2022" name="Plant J.">
        <title>Strategies of tolerance reflected in two North American maple genomes.</title>
        <authorList>
            <person name="McEvoy S.L."/>
            <person name="Sezen U.U."/>
            <person name="Trouern-Trend A."/>
            <person name="McMahon S.M."/>
            <person name="Schaberg P.G."/>
            <person name="Yang J."/>
            <person name="Wegrzyn J.L."/>
            <person name="Swenson N.G."/>
        </authorList>
    </citation>
    <scope>NUCLEOTIDE SEQUENCE</scope>
    <source>
        <strain evidence="4">NS2018</strain>
    </source>
</reference>
<evidence type="ECO:0000256" key="1">
    <source>
        <dbReference type="ARBA" id="ARBA00009856"/>
    </source>
</evidence>
<dbReference type="InterPro" id="IPR040044">
    <property type="entry name" value="SRR1L"/>
</dbReference>
<comment type="similarity">
    <text evidence="1">Belongs to the SRR1 family.</text>
</comment>
<dbReference type="GO" id="GO:0005737">
    <property type="term" value="C:cytoplasm"/>
    <property type="evidence" value="ECO:0007669"/>
    <property type="project" value="TreeGrafter"/>
</dbReference>
<evidence type="ECO:0000256" key="2">
    <source>
        <dbReference type="SAM" id="MobiDB-lite"/>
    </source>
</evidence>
<feature type="domain" description="SRR1-like" evidence="3">
    <location>
        <begin position="235"/>
        <end position="396"/>
    </location>
</feature>
<feature type="compositionally biased region" description="Low complexity" evidence="2">
    <location>
        <begin position="121"/>
        <end position="144"/>
    </location>
</feature>
<reference evidence="4" key="2">
    <citation type="submission" date="2023-06" db="EMBL/GenBank/DDBJ databases">
        <authorList>
            <person name="Swenson N.G."/>
            <person name="Wegrzyn J.L."/>
            <person name="Mcevoy S.L."/>
        </authorList>
    </citation>
    <scope>NUCLEOTIDE SEQUENCE</scope>
    <source>
        <strain evidence="4">NS2018</strain>
        <tissue evidence="4">Leaf</tissue>
    </source>
</reference>
<protein>
    <recommendedName>
        <fullName evidence="3">SRR1-like domain-containing protein</fullName>
    </recommendedName>
</protein>
<feature type="region of interest" description="Disordered" evidence="2">
    <location>
        <begin position="68"/>
        <end position="144"/>
    </location>
</feature>
<evidence type="ECO:0000313" key="5">
    <source>
        <dbReference type="Proteomes" id="UP001168877"/>
    </source>
</evidence>
<dbReference type="GO" id="GO:0005634">
    <property type="term" value="C:nucleus"/>
    <property type="evidence" value="ECO:0007669"/>
    <property type="project" value="TreeGrafter"/>
</dbReference>
<name>A0AA39SEW3_ACESA</name>
<dbReference type="EMBL" id="JAUESC010000380">
    <property type="protein sequence ID" value="KAK0593137.1"/>
    <property type="molecule type" value="Genomic_DNA"/>
</dbReference>
<keyword evidence="5" id="KW-1185">Reference proteome</keyword>
<dbReference type="AlphaFoldDB" id="A0AA39SEW3"/>
<feature type="compositionally biased region" description="Polar residues" evidence="2">
    <location>
        <begin position="75"/>
        <end position="86"/>
    </location>
</feature>
<dbReference type="PANTHER" id="PTHR28626:SF3">
    <property type="entry name" value="SRR1-LIKE PROTEIN"/>
    <property type="match status" value="1"/>
</dbReference>
<gene>
    <name evidence="4" type="ORF">LWI29_031663</name>
</gene>
<dbReference type="Proteomes" id="UP001168877">
    <property type="component" value="Unassembled WGS sequence"/>
</dbReference>
<organism evidence="4 5">
    <name type="scientific">Acer saccharum</name>
    <name type="common">Sugar maple</name>
    <dbReference type="NCBI Taxonomy" id="4024"/>
    <lineage>
        <taxon>Eukaryota</taxon>
        <taxon>Viridiplantae</taxon>
        <taxon>Streptophyta</taxon>
        <taxon>Embryophyta</taxon>
        <taxon>Tracheophyta</taxon>
        <taxon>Spermatophyta</taxon>
        <taxon>Magnoliopsida</taxon>
        <taxon>eudicotyledons</taxon>
        <taxon>Gunneridae</taxon>
        <taxon>Pentapetalae</taxon>
        <taxon>rosids</taxon>
        <taxon>malvids</taxon>
        <taxon>Sapindales</taxon>
        <taxon>Sapindaceae</taxon>
        <taxon>Hippocastanoideae</taxon>
        <taxon>Acereae</taxon>
        <taxon>Acer</taxon>
    </lineage>
</organism>